<evidence type="ECO:0000313" key="3">
    <source>
        <dbReference type="Proteomes" id="UP001642360"/>
    </source>
</evidence>
<feature type="domain" description="Glycoside hydrolase family 31 N-terminal" evidence="1">
    <location>
        <begin position="117"/>
        <end position="193"/>
    </location>
</feature>
<dbReference type="SUPFAM" id="SSF74650">
    <property type="entry name" value="Galactose mutarotase-like"/>
    <property type="match status" value="1"/>
</dbReference>
<evidence type="ECO:0000259" key="1">
    <source>
        <dbReference type="Pfam" id="PF13802"/>
    </source>
</evidence>
<keyword evidence="3" id="KW-1185">Reference proteome</keyword>
<feature type="non-terminal residue" evidence="2">
    <location>
        <position position="1"/>
    </location>
</feature>
<reference evidence="2 3" key="1">
    <citation type="submission" date="2024-02" db="EMBL/GenBank/DDBJ databases">
        <authorList>
            <person name="Vignale AGUSTIN F."/>
            <person name="Sosa J E."/>
            <person name="Modenutti C."/>
        </authorList>
    </citation>
    <scope>NUCLEOTIDE SEQUENCE [LARGE SCALE GENOMIC DNA]</scope>
</reference>
<organism evidence="2 3">
    <name type="scientific">Ilex paraguariensis</name>
    <name type="common">yerba mate</name>
    <dbReference type="NCBI Taxonomy" id="185542"/>
    <lineage>
        <taxon>Eukaryota</taxon>
        <taxon>Viridiplantae</taxon>
        <taxon>Streptophyta</taxon>
        <taxon>Embryophyta</taxon>
        <taxon>Tracheophyta</taxon>
        <taxon>Spermatophyta</taxon>
        <taxon>Magnoliopsida</taxon>
        <taxon>eudicotyledons</taxon>
        <taxon>Gunneridae</taxon>
        <taxon>Pentapetalae</taxon>
        <taxon>asterids</taxon>
        <taxon>campanulids</taxon>
        <taxon>Aquifoliales</taxon>
        <taxon>Aquifoliaceae</taxon>
        <taxon>Ilex</taxon>
    </lineage>
</organism>
<dbReference type="EMBL" id="CAUOFW020002203">
    <property type="protein sequence ID" value="CAK9152087.1"/>
    <property type="molecule type" value="Genomic_DNA"/>
</dbReference>
<accession>A0ABC8S5E7</accession>
<dbReference type="CDD" id="cd14752">
    <property type="entry name" value="GH31_N"/>
    <property type="match status" value="1"/>
</dbReference>
<dbReference type="Gene3D" id="2.60.40.1760">
    <property type="entry name" value="glycosyl hydrolase (family 31)"/>
    <property type="match status" value="1"/>
</dbReference>
<dbReference type="Proteomes" id="UP001642360">
    <property type="component" value="Unassembled WGS sequence"/>
</dbReference>
<proteinExistence type="predicted"/>
<dbReference type="Pfam" id="PF13802">
    <property type="entry name" value="Gal_mutarotas_2"/>
    <property type="match status" value="1"/>
</dbReference>
<dbReference type="AlphaFoldDB" id="A0ABC8S5E7"/>
<dbReference type="InterPro" id="IPR011013">
    <property type="entry name" value="Gal_mutarotase_sf_dom"/>
</dbReference>
<sequence length="239" mass="26422">RKERPKRVGGFHDIYLLIGRKERPKRVNKRLSGERLVVSKMAGYERMTVTSDVKSGNMVFEPILEEGVLRFDCSADDRNVALPSLSFVNPKDRETPIMTTDKAPSFTPTFECVLGQQIVNLQLPSGTSFYGTGEVSGQLERTGKRVFTWNTAAWGYGPGTTSLYQSHPWVLAVLPNGEALGVLADTTKRCEIDLRQKSTVKLVAPSSYPVIIFGPFPSATDVLISLSHAVGNCLNHFIF</sequence>
<name>A0ABC8S5E7_9AQUA</name>
<dbReference type="InterPro" id="IPR025887">
    <property type="entry name" value="Glyco_hydro_31_N_dom"/>
</dbReference>
<feature type="non-terminal residue" evidence="2">
    <location>
        <position position="239"/>
    </location>
</feature>
<evidence type="ECO:0000313" key="2">
    <source>
        <dbReference type="EMBL" id="CAK9152087.1"/>
    </source>
</evidence>
<gene>
    <name evidence="2" type="ORF">ILEXP_LOCUS20272</name>
</gene>
<comment type="caution">
    <text evidence="2">The sequence shown here is derived from an EMBL/GenBank/DDBJ whole genome shotgun (WGS) entry which is preliminary data.</text>
</comment>
<protein>
    <recommendedName>
        <fullName evidence="1">Glycoside hydrolase family 31 N-terminal domain-containing protein</fullName>
    </recommendedName>
</protein>